<evidence type="ECO:0000259" key="6">
    <source>
        <dbReference type="Pfam" id="PF08244"/>
    </source>
</evidence>
<dbReference type="InterPro" id="IPR013320">
    <property type="entry name" value="ConA-like_dom_sf"/>
</dbReference>
<sequence length="540" mass="61909">MQLKLHNLLFILALNIIALLFSCKKKEDNSPITISTTEAITTDSTSFYKESFRPQFHFSPEKKWMNDPNGLVFYKGTYHLFYQYFPGDIVWGPMHWGHATSKDLIHWKHHKIALFPDKLGLIFSGSAVIDINNTSGLGTTQNPPMIAIFTYHNMDFEKAGKINTQSQGLAYSLNEGETWTKYKGNPIIGNNNLKDFRDPKVFWNPETKLWNLALVAGDHAQFYSSKNLIDWTYMSQFGKNRGAHGGVWECPDIFKLKVENSEEEKWVLLISINPGAPNGGSGTQYFIGDYDGKSFKTNQKDIKWIDYGTDNYAGVTYNNTPNNERIFIGWMSNWLYARNTPTQNWRSAMTLPRKLSLEKIGSNYVLKNTPIQQLKTIKIPEYSKELLSVQANNKIAFEYNHLNQSQFHFKALAKNLKLTFSNEVNDSLVLIYDHKINSFSVDRTHSGIVNFETDFGKLIHKTETPNLTTPTLEYQIILDWSSIEIFLNGGVYSFTEQIFPNKPYTKLSIQSNEDQEIKNLSIAKIKGIWETNSTSKPSKK</sequence>
<dbReference type="PANTHER" id="PTHR42800">
    <property type="entry name" value="EXOINULINASE INUD (AFU_ORTHOLOGUE AFUA_5G00480)"/>
    <property type="match status" value="1"/>
</dbReference>
<organism evidence="7 8">
    <name type="scientific">Flavobacterium aquariorum</name>
    <dbReference type="NCBI Taxonomy" id="2217670"/>
    <lineage>
        <taxon>Bacteria</taxon>
        <taxon>Pseudomonadati</taxon>
        <taxon>Bacteroidota</taxon>
        <taxon>Flavobacteriia</taxon>
        <taxon>Flavobacteriales</taxon>
        <taxon>Flavobacteriaceae</taxon>
        <taxon>Flavobacterium</taxon>
    </lineage>
</organism>
<comment type="caution">
    <text evidence="7">The sequence shown here is derived from an EMBL/GenBank/DDBJ whole genome shotgun (WGS) entry which is preliminary data.</text>
</comment>
<dbReference type="InterPro" id="IPR018053">
    <property type="entry name" value="Glyco_hydro_32_AS"/>
</dbReference>
<dbReference type="InterPro" id="IPR013189">
    <property type="entry name" value="Glyco_hydro_32_C"/>
</dbReference>
<dbReference type="PROSITE" id="PS00609">
    <property type="entry name" value="GLYCOSYL_HYDROL_F32"/>
    <property type="match status" value="1"/>
</dbReference>
<proteinExistence type="inferred from homology"/>
<evidence type="ECO:0000256" key="3">
    <source>
        <dbReference type="ARBA" id="ARBA00023295"/>
    </source>
</evidence>
<dbReference type="PROSITE" id="PS51257">
    <property type="entry name" value="PROKAR_LIPOPROTEIN"/>
    <property type="match status" value="1"/>
</dbReference>
<keyword evidence="3 4" id="KW-0326">Glycosidase</keyword>
<comment type="similarity">
    <text evidence="1 4">Belongs to the glycosyl hydrolase 32 family.</text>
</comment>
<dbReference type="PANTHER" id="PTHR42800:SF1">
    <property type="entry name" value="EXOINULINASE INUD (AFU_ORTHOLOGUE AFUA_5G00480)"/>
    <property type="match status" value="1"/>
</dbReference>
<evidence type="ECO:0000313" key="7">
    <source>
        <dbReference type="EMBL" id="PZX93524.1"/>
    </source>
</evidence>
<dbReference type="Proteomes" id="UP000249177">
    <property type="component" value="Unassembled WGS sequence"/>
</dbReference>
<keyword evidence="8" id="KW-1185">Reference proteome</keyword>
<gene>
    <name evidence="7" type="ORF">DOS84_08845</name>
</gene>
<dbReference type="SMART" id="SM00640">
    <property type="entry name" value="Glyco_32"/>
    <property type="match status" value="1"/>
</dbReference>
<feature type="domain" description="Glycosyl hydrolase family 32 C-terminal" evidence="6">
    <location>
        <begin position="403"/>
        <end position="522"/>
    </location>
</feature>
<dbReference type="GO" id="GO:0004575">
    <property type="term" value="F:sucrose alpha-glucosidase activity"/>
    <property type="evidence" value="ECO:0007669"/>
    <property type="project" value="TreeGrafter"/>
</dbReference>
<evidence type="ECO:0000256" key="2">
    <source>
        <dbReference type="ARBA" id="ARBA00022801"/>
    </source>
</evidence>
<evidence type="ECO:0000256" key="4">
    <source>
        <dbReference type="RuleBase" id="RU362110"/>
    </source>
</evidence>
<dbReference type="OrthoDB" id="9759709at2"/>
<dbReference type="AlphaFoldDB" id="A0A2W7TVE6"/>
<dbReference type="Gene3D" id="2.60.120.560">
    <property type="entry name" value="Exo-inulinase, domain 1"/>
    <property type="match status" value="1"/>
</dbReference>
<dbReference type="InterPro" id="IPR023296">
    <property type="entry name" value="Glyco_hydro_beta-prop_sf"/>
</dbReference>
<dbReference type="GO" id="GO:0005987">
    <property type="term" value="P:sucrose catabolic process"/>
    <property type="evidence" value="ECO:0007669"/>
    <property type="project" value="TreeGrafter"/>
</dbReference>
<dbReference type="InterPro" id="IPR013148">
    <property type="entry name" value="Glyco_hydro_32_N"/>
</dbReference>
<dbReference type="EMBL" id="QKXH01000005">
    <property type="protein sequence ID" value="PZX93524.1"/>
    <property type="molecule type" value="Genomic_DNA"/>
</dbReference>
<dbReference type="Pfam" id="PF08244">
    <property type="entry name" value="Glyco_hydro_32C"/>
    <property type="match status" value="1"/>
</dbReference>
<reference evidence="7 8" key="1">
    <citation type="submission" date="2018-06" db="EMBL/GenBank/DDBJ databases">
        <title>Flavobacterium sp IMCC34762, genome.</title>
        <authorList>
            <person name="Joung Y."/>
            <person name="Cho J."/>
            <person name="Song J."/>
        </authorList>
    </citation>
    <scope>NUCLEOTIDE SEQUENCE [LARGE SCALE GENOMIC DNA]</scope>
    <source>
        <strain evidence="7 8">IMCC34762</strain>
    </source>
</reference>
<dbReference type="SUPFAM" id="SSF75005">
    <property type="entry name" value="Arabinanase/levansucrase/invertase"/>
    <property type="match status" value="1"/>
</dbReference>
<dbReference type="RefSeq" id="WP_111409769.1">
    <property type="nucleotide sequence ID" value="NZ_QKXH01000005.1"/>
</dbReference>
<evidence type="ECO:0000256" key="1">
    <source>
        <dbReference type="ARBA" id="ARBA00009902"/>
    </source>
</evidence>
<dbReference type="Gene3D" id="2.115.10.20">
    <property type="entry name" value="Glycosyl hydrolase domain, family 43"/>
    <property type="match status" value="1"/>
</dbReference>
<evidence type="ECO:0000313" key="8">
    <source>
        <dbReference type="Proteomes" id="UP000249177"/>
    </source>
</evidence>
<keyword evidence="2 4" id="KW-0378">Hydrolase</keyword>
<accession>A0A2W7TVE6</accession>
<dbReference type="CDD" id="cd18622">
    <property type="entry name" value="GH32_Inu-like"/>
    <property type="match status" value="1"/>
</dbReference>
<dbReference type="Pfam" id="PF00251">
    <property type="entry name" value="Glyco_hydro_32N"/>
    <property type="match status" value="1"/>
</dbReference>
<name>A0A2W7TVE6_9FLAO</name>
<dbReference type="GO" id="GO:0005737">
    <property type="term" value="C:cytoplasm"/>
    <property type="evidence" value="ECO:0007669"/>
    <property type="project" value="TreeGrafter"/>
</dbReference>
<protein>
    <submittedName>
        <fullName evidence="7">Glycoside hydrolase family 32 protein</fullName>
    </submittedName>
</protein>
<dbReference type="InterPro" id="IPR001362">
    <property type="entry name" value="Glyco_hydro_32"/>
</dbReference>
<feature type="domain" description="Glycosyl hydrolase family 32 N-terminal" evidence="5">
    <location>
        <begin position="57"/>
        <end position="363"/>
    </location>
</feature>
<evidence type="ECO:0000259" key="5">
    <source>
        <dbReference type="Pfam" id="PF00251"/>
    </source>
</evidence>
<dbReference type="SUPFAM" id="SSF49899">
    <property type="entry name" value="Concanavalin A-like lectins/glucanases"/>
    <property type="match status" value="1"/>
</dbReference>